<protein>
    <recommendedName>
        <fullName evidence="3">Lipoprotein</fullName>
    </recommendedName>
</protein>
<dbReference type="PROSITE" id="PS51257">
    <property type="entry name" value="PROKAR_LIPOPROTEIN"/>
    <property type="match status" value="1"/>
</dbReference>
<evidence type="ECO:0000313" key="1">
    <source>
        <dbReference type="EMBL" id="SFT79568.1"/>
    </source>
</evidence>
<dbReference type="AlphaFoldDB" id="A0A1I7AXA2"/>
<dbReference type="EMBL" id="FPBD01000003">
    <property type="protein sequence ID" value="SFT79568.1"/>
    <property type="molecule type" value="Genomic_DNA"/>
</dbReference>
<keyword evidence="2" id="KW-1185">Reference proteome</keyword>
<evidence type="ECO:0008006" key="3">
    <source>
        <dbReference type="Google" id="ProtNLM"/>
    </source>
</evidence>
<organism evidence="1 2">
    <name type="scientific">Pseudovibrio denitrificans</name>
    <dbReference type="NCBI Taxonomy" id="258256"/>
    <lineage>
        <taxon>Bacteria</taxon>
        <taxon>Pseudomonadati</taxon>
        <taxon>Pseudomonadota</taxon>
        <taxon>Alphaproteobacteria</taxon>
        <taxon>Hyphomicrobiales</taxon>
        <taxon>Stappiaceae</taxon>
        <taxon>Pseudovibrio</taxon>
    </lineage>
</organism>
<proteinExistence type="predicted"/>
<gene>
    <name evidence="1" type="ORF">SAMN05444141_103448</name>
</gene>
<reference evidence="2" key="1">
    <citation type="submission" date="2016-10" db="EMBL/GenBank/DDBJ databases">
        <authorList>
            <person name="Varghese N."/>
            <person name="Submissions S."/>
        </authorList>
    </citation>
    <scope>NUCLEOTIDE SEQUENCE [LARGE SCALE GENOMIC DNA]</scope>
    <source>
        <strain evidence="2">DSM 17465</strain>
    </source>
</reference>
<dbReference type="Proteomes" id="UP000183371">
    <property type="component" value="Unassembled WGS sequence"/>
</dbReference>
<accession>A0A1I7AXA2</accession>
<evidence type="ECO:0000313" key="2">
    <source>
        <dbReference type="Proteomes" id="UP000183371"/>
    </source>
</evidence>
<sequence>MRLVAITASILAVFLGISGCAVVSVGGAAVSVASTAVTTTAKVGTSVVGGAVDLAIPDDNEDDDE</sequence>
<name>A0A1I7AXA2_9HYPH</name>